<reference evidence="2 3" key="1">
    <citation type="submission" date="2019-01" db="EMBL/GenBank/DDBJ databases">
        <title>Novel species of Nocardioides.</title>
        <authorList>
            <person name="Liu Q."/>
            <person name="Xin Y.-H."/>
        </authorList>
    </citation>
    <scope>NUCLEOTIDE SEQUENCE [LARGE SCALE GENOMIC DNA]</scope>
    <source>
        <strain evidence="2 3">CGMCC 4.6875</strain>
    </source>
</reference>
<gene>
    <name evidence="2" type="ORF">EUA07_05945</name>
</gene>
<proteinExistence type="predicted"/>
<dbReference type="Gene3D" id="1.10.260.40">
    <property type="entry name" value="lambda repressor-like DNA-binding domains"/>
    <property type="match status" value="1"/>
</dbReference>
<dbReference type="OrthoDB" id="4545613at2"/>
<dbReference type="CDD" id="cd00093">
    <property type="entry name" value="HTH_XRE"/>
    <property type="match status" value="1"/>
</dbReference>
<dbReference type="PROSITE" id="PS50943">
    <property type="entry name" value="HTH_CROC1"/>
    <property type="match status" value="1"/>
</dbReference>
<dbReference type="InterPro" id="IPR001387">
    <property type="entry name" value="Cro/C1-type_HTH"/>
</dbReference>
<evidence type="ECO:0000313" key="2">
    <source>
        <dbReference type="EMBL" id="RYC03108.1"/>
    </source>
</evidence>
<sequence length="213" mass="23404">MAGKQLPSGPTSATTRANIAHFRTEAGMTYAELSRELERRGHLIPPLGLRRIESGERRVDVDDLVALALALDVNPNALLMPRERGSSIDCAVTGYSGGPLHTAMAWRWATGHLSLTRPPNDSSSFSWQFMKRVRPAEVLTDDERHEKRRTWVSTRIAVIEEELKAEIAAVGEQDADPSHQWEMEALAALNVADDAQWAAAGYDPAPPSGQDRA</sequence>
<name>A0A4Q2SGY8_9ACTN</name>
<accession>A0A4Q2SGY8</accession>
<comment type="caution">
    <text evidence="2">The sequence shown here is derived from an EMBL/GenBank/DDBJ whole genome shotgun (WGS) entry which is preliminary data.</text>
</comment>
<protein>
    <submittedName>
        <fullName evidence="2">XRE family transcriptional regulator</fullName>
    </submittedName>
</protein>
<organism evidence="2 3">
    <name type="scientific">Nocardioides ganghwensis</name>
    <dbReference type="NCBI Taxonomy" id="252230"/>
    <lineage>
        <taxon>Bacteria</taxon>
        <taxon>Bacillati</taxon>
        <taxon>Actinomycetota</taxon>
        <taxon>Actinomycetes</taxon>
        <taxon>Propionibacteriales</taxon>
        <taxon>Nocardioidaceae</taxon>
        <taxon>Nocardioides</taxon>
    </lineage>
</organism>
<dbReference type="Pfam" id="PF01381">
    <property type="entry name" value="HTH_3"/>
    <property type="match status" value="1"/>
</dbReference>
<dbReference type="InterPro" id="IPR010982">
    <property type="entry name" value="Lambda_DNA-bd_dom_sf"/>
</dbReference>
<feature type="domain" description="HTH cro/C1-type" evidence="1">
    <location>
        <begin position="19"/>
        <end position="78"/>
    </location>
</feature>
<dbReference type="EMBL" id="SDWU01000006">
    <property type="protein sequence ID" value="RYC03108.1"/>
    <property type="molecule type" value="Genomic_DNA"/>
</dbReference>
<dbReference type="GO" id="GO:0003677">
    <property type="term" value="F:DNA binding"/>
    <property type="evidence" value="ECO:0007669"/>
    <property type="project" value="InterPro"/>
</dbReference>
<dbReference type="SUPFAM" id="SSF47413">
    <property type="entry name" value="lambda repressor-like DNA-binding domains"/>
    <property type="match status" value="1"/>
</dbReference>
<dbReference type="SMART" id="SM00530">
    <property type="entry name" value="HTH_XRE"/>
    <property type="match status" value="1"/>
</dbReference>
<dbReference type="AlphaFoldDB" id="A0A4Q2SGY8"/>
<evidence type="ECO:0000313" key="3">
    <source>
        <dbReference type="Proteomes" id="UP000293291"/>
    </source>
</evidence>
<keyword evidence="3" id="KW-1185">Reference proteome</keyword>
<dbReference type="Proteomes" id="UP000293291">
    <property type="component" value="Unassembled WGS sequence"/>
</dbReference>
<dbReference type="RefSeq" id="WP_129454099.1">
    <property type="nucleotide sequence ID" value="NZ_JACXYX010000009.1"/>
</dbReference>
<evidence type="ECO:0000259" key="1">
    <source>
        <dbReference type="PROSITE" id="PS50943"/>
    </source>
</evidence>